<reference evidence="6 7" key="1">
    <citation type="submission" date="2006-02" db="EMBL/GenBank/DDBJ databases">
        <authorList>
            <person name="Moran M.A."/>
            <person name="Kjelleberg S."/>
            <person name="Egan S."/>
            <person name="Saunders N."/>
            <person name="Thomas T."/>
            <person name="Ferriera S."/>
            <person name="Johnson J."/>
            <person name="Kravitz S."/>
            <person name="Halpern A."/>
            <person name="Remington K."/>
            <person name="Beeson K."/>
            <person name="Tran B."/>
            <person name="Rogers Y.-H."/>
            <person name="Friedman R."/>
            <person name="Venter J.C."/>
        </authorList>
    </citation>
    <scope>NUCLEOTIDE SEQUENCE [LARGE SCALE GENOMIC DNA]</scope>
    <source>
        <strain evidence="6 7">D2</strain>
    </source>
</reference>
<dbReference type="HOGENOM" id="CLU_016218_1_2_6"/>
<dbReference type="GO" id="GO:0003743">
    <property type="term" value="F:translation initiation factor activity"/>
    <property type="evidence" value="ECO:0007669"/>
    <property type="project" value="UniProtKB-KW"/>
</dbReference>
<name>A4CFB4_9GAMM</name>
<dbReference type="NCBIfam" id="TIGR00512">
    <property type="entry name" value="salvage_mtnA"/>
    <property type="match status" value="1"/>
</dbReference>
<dbReference type="EMBL" id="AAOH01000012">
    <property type="protein sequence ID" value="EAR26552.1"/>
    <property type="molecule type" value="Genomic_DNA"/>
</dbReference>
<dbReference type="GO" id="GO:0046523">
    <property type="term" value="F:S-methyl-5-thioribose-1-phosphate isomerase activity"/>
    <property type="evidence" value="ECO:0007669"/>
    <property type="project" value="UniProtKB-UniRule"/>
</dbReference>
<feature type="site" description="Transition state stabilizer" evidence="5">
    <location>
        <position position="148"/>
    </location>
</feature>
<dbReference type="GO" id="GO:0019509">
    <property type="term" value="P:L-methionine salvage from methylthioadenosine"/>
    <property type="evidence" value="ECO:0007669"/>
    <property type="project" value="UniProtKB-UniRule"/>
</dbReference>
<dbReference type="STRING" id="87626.PTD2_09404"/>
<dbReference type="NCBIfam" id="NF004326">
    <property type="entry name" value="PRK05720.1"/>
    <property type="match status" value="1"/>
</dbReference>
<keyword evidence="5" id="KW-0028">Amino-acid biosynthesis</keyword>
<protein>
    <recommendedName>
        <fullName evidence="5">Methylthioribose-1-phosphate isomerase</fullName>
        <shortName evidence="5">M1Pi</shortName>
        <shortName evidence="5">MTR-1-P isomerase</shortName>
        <ecNumber evidence="5">5.3.1.23</ecNumber>
    </recommendedName>
    <alternativeName>
        <fullName evidence="5">S-methyl-5-thioribose-1-phosphate isomerase</fullName>
    </alternativeName>
</protein>
<dbReference type="OrthoDB" id="9803436at2"/>
<feature type="binding site" evidence="5">
    <location>
        <begin position="49"/>
        <end position="51"/>
    </location>
    <ligand>
        <name>substrate</name>
    </ligand>
</feature>
<proteinExistence type="inferred from homology"/>
<evidence type="ECO:0000256" key="1">
    <source>
        <dbReference type="ARBA" id="ARBA00023235"/>
    </source>
</evidence>
<dbReference type="RefSeq" id="WP_009839255.1">
    <property type="nucleotide sequence ID" value="NZ_AAOH01000012.1"/>
</dbReference>
<dbReference type="InterPro" id="IPR000649">
    <property type="entry name" value="IF-2B-related"/>
</dbReference>
<feature type="active site" description="Proton donor" evidence="5">
    <location>
        <position position="228"/>
    </location>
</feature>
<dbReference type="FunFam" id="1.20.120.420:FF:000003">
    <property type="entry name" value="Methylthioribose-1-phosphate isomerase"/>
    <property type="match status" value="1"/>
</dbReference>
<keyword evidence="6" id="KW-0648">Protein biosynthesis</keyword>
<comment type="pathway">
    <text evidence="5">Amino-acid biosynthesis; L-methionine biosynthesis via salvage pathway; L-methionine from S-methyl-5-thio-alpha-D-ribose 1-phosphate: step 1/6.</text>
</comment>
<keyword evidence="7" id="KW-1185">Reference proteome</keyword>
<sequence length="340" mass="36970">MKNLLAASLKYQDNQLFVLDQYALPHQENWRLCQSVADMESLIKALKIRGAPLIGIGASLLVAHLASEQQSKAQLAQAIAQLRQARPTAVNLMHCMDKMSIALEQDDYELALQRCAEAIFEQDIALCNSMANFGNELVQEGDNILTHCNTGALATAGIGTALGVIYKAHQANKKIHVWVDETRPLLQGGRLTAYELERWQVPYTLICDNMAASLMAAGKVDKIFVGADRIAANGDFANKVGTYNLAVLAKHHGIEFYVVAPTTTLDIECENGAAIVIEQRDATEVTGVSGSFGQCQWAPSNAQVFNPAFDVTPAELVTGWVLDTGIYSPLDVHSGVLRFL</sequence>
<dbReference type="InterPro" id="IPR042529">
    <property type="entry name" value="IF_2B-like_C"/>
</dbReference>
<dbReference type="AlphaFoldDB" id="A4CFB4"/>
<keyword evidence="1 5" id="KW-0413">Isomerase</keyword>
<dbReference type="Gene3D" id="1.20.120.420">
    <property type="entry name" value="translation initiation factor eif-2b, domain 1"/>
    <property type="match status" value="1"/>
</dbReference>
<feature type="binding site" evidence="5">
    <location>
        <position position="86"/>
    </location>
    <ligand>
        <name>substrate</name>
    </ligand>
</feature>
<evidence type="ECO:0000256" key="2">
    <source>
        <dbReference type="ARBA" id="ARBA00050906"/>
    </source>
</evidence>
<dbReference type="InterPro" id="IPR005251">
    <property type="entry name" value="IF-M1Pi"/>
</dbReference>
<dbReference type="EC" id="5.3.1.23" evidence="5"/>
<evidence type="ECO:0000256" key="3">
    <source>
        <dbReference type="ARBA" id="ARBA00051169"/>
    </source>
</evidence>
<dbReference type="Pfam" id="PF01008">
    <property type="entry name" value="IF-2B"/>
    <property type="match status" value="1"/>
</dbReference>
<organism evidence="6 7">
    <name type="scientific">Pseudoalteromonas tunicata D2</name>
    <dbReference type="NCBI Taxonomy" id="87626"/>
    <lineage>
        <taxon>Bacteria</taxon>
        <taxon>Pseudomonadati</taxon>
        <taxon>Pseudomonadota</taxon>
        <taxon>Gammaproteobacteria</taxon>
        <taxon>Alteromonadales</taxon>
        <taxon>Pseudoalteromonadaceae</taxon>
        <taxon>Pseudoalteromonas</taxon>
    </lineage>
</organism>
<dbReference type="Proteomes" id="UP000006201">
    <property type="component" value="Unassembled WGS sequence"/>
</dbReference>
<dbReference type="Gene3D" id="3.40.50.10470">
    <property type="entry name" value="Translation initiation factor eif-2b, domain 2"/>
    <property type="match status" value="1"/>
</dbReference>
<evidence type="ECO:0000313" key="6">
    <source>
        <dbReference type="EMBL" id="EAR26552.1"/>
    </source>
</evidence>
<comment type="similarity">
    <text evidence="5">Belongs to the EIF-2B alpha/beta/delta subunits family. MtnA subfamily.</text>
</comment>
<dbReference type="UniPathway" id="UPA00904">
    <property type="reaction ID" value="UER00874"/>
</dbReference>
<dbReference type="PANTHER" id="PTHR43475">
    <property type="entry name" value="METHYLTHIORIBOSE-1-PHOSPHATE ISOMERASE"/>
    <property type="match status" value="1"/>
</dbReference>
<dbReference type="eggNOG" id="COG0182">
    <property type="taxonomic scope" value="Bacteria"/>
</dbReference>
<dbReference type="SUPFAM" id="SSF100950">
    <property type="entry name" value="NagB/RpiA/CoA transferase-like"/>
    <property type="match status" value="1"/>
</dbReference>
<dbReference type="FunFam" id="3.40.50.10470:FF:000006">
    <property type="entry name" value="Methylthioribose-1-phosphate isomerase"/>
    <property type="match status" value="1"/>
</dbReference>
<evidence type="ECO:0000256" key="5">
    <source>
        <dbReference type="HAMAP-Rule" id="MF_01678"/>
    </source>
</evidence>
<evidence type="ECO:0000313" key="7">
    <source>
        <dbReference type="Proteomes" id="UP000006201"/>
    </source>
</evidence>
<feature type="binding site" evidence="5">
    <location>
        <begin position="238"/>
        <end position="239"/>
    </location>
    <ligand>
        <name>substrate</name>
    </ligand>
</feature>
<dbReference type="PANTHER" id="PTHR43475:SF1">
    <property type="entry name" value="METHYLTHIORIBOSE-1-PHOSPHATE ISOMERASE"/>
    <property type="match status" value="1"/>
</dbReference>
<feature type="binding site" evidence="5">
    <location>
        <position position="187"/>
    </location>
    <ligand>
        <name>substrate</name>
    </ligand>
</feature>
<dbReference type="NCBIfam" id="TIGR00524">
    <property type="entry name" value="eIF-2B_rel"/>
    <property type="match status" value="1"/>
</dbReference>
<comment type="caution">
    <text evidence="6">The sequence shown here is derived from an EMBL/GenBank/DDBJ whole genome shotgun (WGS) entry which is preliminary data.</text>
</comment>
<accession>A4CFB4</accession>
<dbReference type="InterPro" id="IPR027363">
    <property type="entry name" value="M1Pi_N"/>
</dbReference>
<comment type="function">
    <text evidence="4">Catalyzes the interconversion of methylthioribose-1-phosphate (MTR-1-P) into methylthioribulose-1-phosphate (MTRu-1-P). Also catalyzes the interconversion of 5-deoxyribose 1-phosphate and 5-deoxyribulose 1-phosphate. Part of a bifunctional DHAP-shunt salvage pathway for SAM by-products.</text>
</comment>
<gene>
    <name evidence="5" type="primary">mtnA</name>
    <name evidence="6" type="ORF">PTD2_09404</name>
</gene>
<dbReference type="InterPro" id="IPR011559">
    <property type="entry name" value="Initiation_fac_2B_a/b/d"/>
</dbReference>
<comment type="catalytic activity">
    <reaction evidence="2">
        <text>5-deoxy-alpha-D-ribose 1-phosphate = 5-deoxy-D-ribulose 1-phosphate</text>
        <dbReference type="Rhea" id="RHEA:61296"/>
        <dbReference type="ChEBI" id="CHEBI:58749"/>
        <dbReference type="ChEBI" id="CHEBI:144504"/>
    </reaction>
    <physiologicalReaction direction="left-to-right" evidence="2">
        <dbReference type="Rhea" id="RHEA:61297"/>
    </physiologicalReaction>
</comment>
<keyword evidence="6" id="KW-0396">Initiation factor</keyword>
<comment type="catalytic activity">
    <reaction evidence="3">
        <text>5-(methylsulfanyl)-alpha-D-ribose 1-phosphate = 5-(methylsulfanyl)-D-ribulose 1-phosphate</text>
        <dbReference type="Rhea" id="RHEA:19989"/>
        <dbReference type="ChEBI" id="CHEBI:58533"/>
        <dbReference type="ChEBI" id="CHEBI:58548"/>
        <dbReference type="EC" id="5.3.1.23"/>
    </reaction>
    <physiologicalReaction direction="left-to-right" evidence="3">
        <dbReference type="Rhea" id="RHEA:19990"/>
    </physiologicalReaction>
</comment>
<dbReference type="InterPro" id="IPR037171">
    <property type="entry name" value="NagB/RpiA_transferase-like"/>
</dbReference>
<keyword evidence="5" id="KW-0486">Methionine biosynthesis</keyword>
<dbReference type="HAMAP" id="MF_01678">
    <property type="entry name" value="Salvage_MtnA"/>
    <property type="match status" value="1"/>
</dbReference>
<evidence type="ECO:0000256" key="4">
    <source>
        <dbReference type="ARBA" id="ARBA00058145"/>
    </source>
</evidence>